<feature type="compositionally biased region" description="Polar residues" evidence="1">
    <location>
        <begin position="116"/>
        <end position="126"/>
    </location>
</feature>
<gene>
    <name evidence="2" type="ORF">LTR84_010930</name>
</gene>
<evidence type="ECO:0000313" key="3">
    <source>
        <dbReference type="Proteomes" id="UP001358417"/>
    </source>
</evidence>
<comment type="caution">
    <text evidence="2">The sequence shown here is derived from an EMBL/GenBank/DDBJ whole genome shotgun (WGS) entry which is preliminary data.</text>
</comment>
<sequence length="246" mass="27353">MSPSQVKSSARVVVKSTLAMATLFRSRVQEDDDLRTISPLAAYVAFVTGSSLVLYSEARAHRQTPEGIEMVPGVDSEEMVAIRRVLWSGKMYWRAVARLSDKLDAAIATYHALGSTMETSHRASPSSEDERSRGPNLHRAYTSLLRTSYVPEHTQREDREMEHDDTTAMLEAPPTTTHSVSVGEGLDSSTTAGHDTYDRGFQTDLDGLPVDSWLTDGFWLNSNAIDLSLDGDSYRNDFNGRDTFWL</sequence>
<organism evidence="2 3">
    <name type="scientific">Exophiala bonariae</name>
    <dbReference type="NCBI Taxonomy" id="1690606"/>
    <lineage>
        <taxon>Eukaryota</taxon>
        <taxon>Fungi</taxon>
        <taxon>Dikarya</taxon>
        <taxon>Ascomycota</taxon>
        <taxon>Pezizomycotina</taxon>
        <taxon>Eurotiomycetes</taxon>
        <taxon>Chaetothyriomycetidae</taxon>
        <taxon>Chaetothyriales</taxon>
        <taxon>Herpotrichiellaceae</taxon>
        <taxon>Exophiala</taxon>
    </lineage>
</organism>
<evidence type="ECO:0008006" key="4">
    <source>
        <dbReference type="Google" id="ProtNLM"/>
    </source>
</evidence>
<evidence type="ECO:0000256" key="1">
    <source>
        <dbReference type="SAM" id="MobiDB-lite"/>
    </source>
</evidence>
<dbReference type="GeneID" id="89979084"/>
<protein>
    <recommendedName>
        <fullName evidence="4">Fungal N-terminal domain-containing protein</fullName>
    </recommendedName>
</protein>
<reference evidence="2 3" key="1">
    <citation type="submission" date="2023-08" db="EMBL/GenBank/DDBJ databases">
        <title>Black Yeasts Isolated from many extreme environments.</title>
        <authorList>
            <person name="Coleine C."/>
            <person name="Stajich J.E."/>
            <person name="Selbmann L."/>
        </authorList>
    </citation>
    <scope>NUCLEOTIDE SEQUENCE [LARGE SCALE GENOMIC DNA]</scope>
    <source>
        <strain evidence="2 3">CCFEE 5792</strain>
    </source>
</reference>
<dbReference type="AlphaFoldDB" id="A0AAV9NK68"/>
<accession>A0AAV9NK68</accession>
<proteinExistence type="predicted"/>
<dbReference type="EMBL" id="JAVRRD010000005">
    <property type="protein sequence ID" value="KAK5058666.1"/>
    <property type="molecule type" value="Genomic_DNA"/>
</dbReference>
<feature type="region of interest" description="Disordered" evidence="1">
    <location>
        <begin position="116"/>
        <end position="136"/>
    </location>
</feature>
<dbReference type="RefSeq" id="XP_064709189.1">
    <property type="nucleotide sequence ID" value="XM_064854463.1"/>
</dbReference>
<keyword evidence="3" id="KW-1185">Reference proteome</keyword>
<dbReference type="Proteomes" id="UP001358417">
    <property type="component" value="Unassembled WGS sequence"/>
</dbReference>
<evidence type="ECO:0000313" key="2">
    <source>
        <dbReference type="EMBL" id="KAK5058666.1"/>
    </source>
</evidence>
<name>A0AAV9NK68_9EURO</name>